<evidence type="ECO:0000313" key="8">
    <source>
        <dbReference type="EMBL" id="KAF0881734.1"/>
    </source>
</evidence>
<comment type="caution">
    <text evidence="8">The sequence shown here is derived from an EMBL/GenBank/DDBJ whole genome shotgun (WGS) entry which is preliminary data.</text>
</comment>
<feature type="non-terminal residue" evidence="8">
    <location>
        <position position="1"/>
    </location>
</feature>
<dbReference type="InterPro" id="IPR013783">
    <property type="entry name" value="Ig-like_fold"/>
</dbReference>
<dbReference type="InterPro" id="IPR013106">
    <property type="entry name" value="Ig_V-set"/>
</dbReference>
<dbReference type="AlphaFoldDB" id="A0A6G1B1U8"/>
<keyword evidence="6" id="KW-1279">T cell receptor</keyword>
<sequence length="106" mass="11971">LEQPEISISRARGKSARISCKMSNEAMNTVVHWYRQKPDQGIEHLTYVSTSLPNPSGTGSKKFEASTNAQTSTATLTINFLEETDEAVYYCACWDWIHSIRDARRS</sequence>
<dbReference type="EMBL" id="VOAJ01002658">
    <property type="protein sequence ID" value="KAF0881734.1"/>
    <property type="molecule type" value="Genomic_DNA"/>
</dbReference>
<dbReference type="PANTHER" id="PTHR19256">
    <property type="entry name" value="T-CELL RECEPTOR GAMMA CHAIN"/>
    <property type="match status" value="1"/>
</dbReference>
<evidence type="ECO:0000256" key="6">
    <source>
        <dbReference type="ARBA" id="ARBA00043266"/>
    </source>
</evidence>
<dbReference type="InterPro" id="IPR007110">
    <property type="entry name" value="Ig-like_dom"/>
</dbReference>
<evidence type="ECO:0000256" key="5">
    <source>
        <dbReference type="ARBA" id="ARBA00023319"/>
    </source>
</evidence>
<evidence type="ECO:0000313" key="9">
    <source>
        <dbReference type="Proteomes" id="UP000475037"/>
    </source>
</evidence>
<feature type="non-terminal residue" evidence="8">
    <location>
        <position position="106"/>
    </location>
</feature>
<keyword evidence="2" id="KW-0391">Immunity</keyword>
<keyword evidence="3" id="KW-1064">Adaptive immunity</keyword>
<evidence type="ECO:0000256" key="3">
    <source>
        <dbReference type="ARBA" id="ARBA00023130"/>
    </source>
</evidence>
<dbReference type="InterPro" id="IPR036179">
    <property type="entry name" value="Ig-like_dom_sf"/>
</dbReference>
<dbReference type="InterPro" id="IPR051117">
    <property type="entry name" value="TRG_var/const_region"/>
</dbReference>
<keyword evidence="5" id="KW-0393">Immunoglobulin domain</keyword>
<keyword evidence="1" id="KW-0732">Signal</keyword>
<evidence type="ECO:0000256" key="4">
    <source>
        <dbReference type="ARBA" id="ARBA00023170"/>
    </source>
</evidence>
<organism evidence="8 9">
    <name type="scientific">Crocuta crocuta</name>
    <name type="common">Spotted hyena</name>
    <dbReference type="NCBI Taxonomy" id="9678"/>
    <lineage>
        <taxon>Eukaryota</taxon>
        <taxon>Metazoa</taxon>
        <taxon>Chordata</taxon>
        <taxon>Craniata</taxon>
        <taxon>Vertebrata</taxon>
        <taxon>Euteleostomi</taxon>
        <taxon>Mammalia</taxon>
        <taxon>Eutheria</taxon>
        <taxon>Laurasiatheria</taxon>
        <taxon>Carnivora</taxon>
        <taxon>Feliformia</taxon>
        <taxon>Hyaenidae</taxon>
        <taxon>Crocuta</taxon>
    </lineage>
</organism>
<feature type="domain" description="Ig-like" evidence="7">
    <location>
        <begin position="1"/>
        <end position="91"/>
    </location>
</feature>
<evidence type="ECO:0000259" key="7">
    <source>
        <dbReference type="PROSITE" id="PS50835"/>
    </source>
</evidence>
<dbReference type="GO" id="GO:0042101">
    <property type="term" value="C:T cell receptor complex"/>
    <property type="evidence" value="ECO:0007669"/>
    <property type="project" value="UniProtKB-KW"/>
</dbReference>
<dbReference type="Pfam" id="PF07686">
    <property type="entry name" value="V-set"/>
    <property type="match status" value="1"/>
</dbReference>
<evidence type="ECO:0000256" key="2">
    <source>
        <dbReference type="ARBA" id="ARBA00022859"/>
    </source>
</evidence>
<dbReference type="PROSITE" id="PS50835">
    <property type="entry name" value="IG_LIKE"/>
    <property type="match status" value="1"/>
</dbReference>
<dbReference type="SMART" id="SM00406">
    <property type="entry name" value="IGv"/>
    <property type="match status" value="1"/>
</dbReference>
<name>A0A6G1B1U8_CROCR</name>
<dbReference type="Proteomes" id="UP000475037">
    <property type="component" value="Unassembled WGS sequence"/>
</dbReference>
<protein>
    <submittedName>
        <fullName evidence="8">TVC1 protein</fullName>
    </submittedName>
</protein>
<keyword evidence="4" id="KW-0675">Receptor</keyword>
<evidence type="ECO:0000256" key="1">
    <source>
        <dbReference type="ARBA" id="ARBA00022729"/>
    </source>
</evidence>
<dbReference type="Gene3D" id="2.60.40.10">
    <property type="entry name" value="Immunoglobulins"/>
    <property type="match status" value="1"/>
</dbReference>
<accession>A0A6G1B1U8</accession>
<gene>
    <name evidence="8" type="primary">Tvc1</name>
    <name evidence="8" type="ORF">FOF47_R13519</name>
</gene>
<dbReference type="GO" id="GO:0002250">
    <property type="term" value="P:adaptive immune response"/>
    <property type="evidence" value="ECO:0007669"/>
    <property type="project" value="UniProtKB-KW"/>
</dbReference>
<reference evidence="8 9" key="1">
    <citation type="submission" date="2019-11" db="EMBL/GenBank/DDBJ databases">
        <authorList>
            <person name="Yang C."/>
            <person name="Li F."/>
        </authorList>
    </citation>
    <scope>NUCLEOTIDE SEQUENCE [LARGE SCALE GENOMIC DNA]</scope>
    <source>
        <strain evidence="8">KB4526</strain>
        <tissue evidence="8">Muscle</tissue>
    </source>
</reference>
<keyword evidence="9" id="KW-1185">Reference proteome</keyword>
<dbReference type="PANTHER" id="PTHR19256:SF40">
    <property type="entry name" value="NON-FUNCTIONAL T CELL RECEPTOR GAMMA VARIABLE 10-RELATED"/>
    <property type="match status" value="1"/>
</dbReference>
<proteinExistence type="predicted"/>
<dbReference type="SUPFAM" id="SSF48726">
    <property type="entry name" value="Immunoglobulin"/>
    <property type="match status" value="1"/>
</dbReference>